<comment type="caution">
    <text evidence="2">The sequence shown here is derived from an EMBL/GenBank/DDBJ whole genome shotgun (WGS) entry which is preliminary data.</text>
</comment>
<proteinExistence type="predicted"/>
<evidence type="ECO:0000313" key="2">
    <source>
        <dbReference type="EMBL" id="RXZ53642.1"/>
    </source>
</evidence>
<feature type="compositionally biased region" description="Basic and acidic residues" evidence="1">
    <location>
        <begin position="41"/>
        <end position="51"/>
    </location>
</feature>
<reference evidence="2 3" key="1">
    <citation type="submission" date="2019-01" db="EMBL/GenBank/DDBJ databases">
        <title>Senegalimassilia sp. nov. KGMB04484 isolated human feces.</title>
        <authorList>
            <person name="Han K.-I."/>
            <person name="Kim J.-S."/>
            <person name="Lee K.C."/>
            <person name="Suh M.K."/>
            <person name="Eom M.K."/>
            <person name="Lee J.H."/>
            <person name="Park S.-H."/>
            <person name="Kang S.W."/>
            <person name="Park J.-E."/>
            <person name="Oh B.S."/>
            <person name="Yu S.Y."/>
            <person name="Choi S.-H."/>
            <person name="Lee D.H."/>
            <person name="Yoon H."/>
            <person name="Kim B.-Y."/>
            <person name="Lee J.H."/>
            <person name="Lee J.-S."/>
        </authorList>
    </citation>
    <scope>NUCLEOTIDE SEQUENCE [LARGE SCALE GENOMIC DNA]</scope>
    <source>
        <strain evidence="2 3">KGMB04484</strain>
    </source>
</reference>
<dbReference type="EMBL" id="SDPW01000001">
    <property type="protein sequence ID" value="RXZ53642.1"/>
    <property type="molecule type" value="Genomic_DNA"/>
</dbReference>
<protein>
    <submittedName>
        <fullName evidence="2">Uncharacterized protein</fullName>
    </submittedName>
</protein>
<feature type="region of interest" description="Disordered" evidence="1">
    <location>
        <begin position="41"/>
        <end position="181"/>
    </location>
</feature>
<keyword evidence="3" id="KW-1185">Reference proteome</keyword>
<evidence type="ECO:0000256" key="1">
    <source>
        <dbReference type="SAM" id="MobiDB-lite"/>
    </source>
</evidence>
<dbReference type="Proteomes" id="UP000293345">
    <property type="component" value="Unassembled WGS sequence"/>
</dbReference>
<feature type="compositionally biased region" description="Polar residues" evidence="1">
    <location>
        <begin position="67"/>
        <end position="87"/>
    </location>
</feature>
<accession>A0A4Q2K321</accession>
<dbReference type="AlphaFoldDB" id="A0A4Q2K321"/>
<evidence type="ECO:0000313" key="3">
    <source>
        <dbReference type="Proteomes" id="UP000293345"/>
    </source>
</evidence>
<feature type="compositionally biased region" description="Gly residues" evidence="1">
    <location>
        <begin position="139"/>
        <end position="149"/>
    </location>
</feature>
<name>A0A4Q2K321_9ACTN</name>
<dbReference type="RefSeq" id="WP_129423340.1">
    <property type="nucleotide sequence ID" value="NZ_SDPW01000001.1"/>
</dbReference>
<feature type="compositionally biased region" description="Low complexity" evidence="1">
    <location>
        <begin position="150"/>
        <end position="159"/>
    </location>
</feature>
<feature type="compositionally biased region" description="Gly residues" evidence="1">
    <location>
        <begin position="88"/>
        <end position="106"/>
    </location>
</feature>
<organism evidence="2 3">
    <name type="scientific">Senegalimassilia faecalis</name>
    <dbReference type="NCBI Taxonomy" id="2509433"/>
    <lineage>
        <taxon>Bacteria</taxon>
        <taxon>Bacillati</taxon>
        <taxon>Actinomycetota</taxon>
        <taxon>Coriobacteriia</taxon>
        <taxon>Coriobacteriales</taxon>
        <taxon>Coriobacteriaceae</taxon>
        <taxon>Senegalimassilia</taxon>
    </lineage>
</organism>
<sequence>MSMYAKCAPIDKKKITIAAIAIFVALLLIATTIALVTCGKSDDSAKSEDAKQVGATTEQPANDKSDAQSSGQKTTQGTNSQSPVGQSRSGGSGSAAAGIGSGGGADDGSADNVVDFGSIAGGNGDASDSRNDQPAAEGSGDGNASGGNGESDNSNSSNSGNGGVGSSDKPSSEGGVWTGYY</sequence>
<gene>
    <name evidence="2" type="ORF">ET524_03390</name>
</gene>